<dbReference type="EMBL" id="JAGGLB010000008">
    <property type="protein sequence ID" value="MBP1991183.1"/>
    <property type="molecule type" value="Genomic_DNA"/>
</dbReference>
<comment type="caution">
    <text evidence="1">The sequence shown here is derived from an EMBL/GenBank/DDBJ whole genome shotgun (WGS) entry which is preliminary data.</text>
</comment>
<keyword evidence="2" id="KW-1185">Reference proteome</keyword>
<proteinExistence type="predicted"/>
<accession>A0ABS4IUJ4</accession>
<protein>
    <submittedName>
        <fullName evidence="1">DNA helicase HerA-like ATPase</fullName>
    </submittedName>
</protein>
<evidence type="ECO:0000313" key="2">
    <source>
        <dbReference type="Proteomes" id="UP001519287"/>
    </source>
</evidence>
<sequence length="98" mass="11545">MGIEITVRTEKSKSYFKSNLKRLIEAPDTDTLILSSGFFQEIIVLEDLNKWISSTCRHVEIIGTKARYLNDYDKSYKHYKDFSRKLLFTIHPKINIET</sequence>
<reference evidence="1 2" key="1">
    <citation type="submission" date="2021-03" db="EMBL/GenBank/DDBJ databases">
        <title>Genomic Encyclopedia of Type Strains, Phase IV (KMG-IV): sequencing the most valuable type-strain genomes for metagenomic binning, comparative biology and taxonomic classification.</title>
        <authorList>
            <person name="Goeker M."/>
        </authorList>
    </citation>
    <scope>NUCLEOTIDE SEQUENCE [LARGE SCALE GENOMIC DNA]</scope>
    <source>
        <strain evidence="1 2">DSM 26048</strain>
    </source>
</reference>
<name>A0ABS4IUJ4_9BACL</name>
<gene>
    <name evidence="1" type="ORF">J2Z66_002790</name>
</gene>
<dbReference type="Proteomes" id="UP001519287">
    <property type="component" value="Unassembled WGS sequence"/>
</dbReference>
<dbReference type="RefSeq" id="WP_209971953.1">
    <property type="nucleotide sequence ID" value="NZ_JAGGLB010000008.1"/>
</dbReference>
<evidence type="ECO:0000313" key="1">
    <source>
        <dbReference type="EMBL" id="MBP1991183.1"/>
    </source>
</evidence>
<organism evidence="1 2">
    <name type="scientific">Paenibacillus eucommiae</name>
    <dbReference type="NCBI Taxonomy" id="1355755"/>
    <lineage>
        <taxon>Bacteria</taxon>
        <taxon>Bacillati</taxon>
        <taxon>Bacillota</taxon>
        <taxon>Bacilli</taxon>
        <taxon>Bacillales</taxon>
        <taxon>Paenibacillaceae</taxon>
        <taxon>Paenibacillus</taxon>
    </lineage>
</organism>